<evidence type="ECO:0000313" key="2">
    <source>
        <dbReference type="EMBL" id="KAK4812039.1"/>
    </source>
</evidence>
<proteinExistence type="predicted"/>
<accession>A0AAN7MS63</accession>
<comment type="caution">
    <text evidence="2">The sequence shown here is derived from an EMBL/GenBank/DDBJ whole genome shotgun (WGS) entry which is preliminary data.</text>
</comment>
<feature type="compositionally biased region" description="Gly residues" evidence="1">
    <location>
        <begin position="97"/>
        <end position="108"/>
    </location>
</feature>
<feature type="region of interest" description="Disordered" evidence="1">
    <location>
        <begin position="1"/>
        <end position="183"/>
    </location>
</feature>
<reference evidence="2 3" key="1">
    <citation type="journal article" date="2023" name="J. Hered.">
        <title>Chromosome-level genome of the wood stork (Mycteria americana) provides insight into avian chromosome evolution.</title>
        <authorList>
            <person name="Flamio R. Jr."/>
            <person name="Ramstad K.M."/>
        </authorList>
    </citation>
    <scope>NUCLEOTIDE SEQUENCE [LARGE SCALE GENOMIC DNA]</scope>
    <source>
        <strain evidence="2">JAX WOST 10</strain>
    </source>
</reference>
<gene>
    <name evidence="2" type="ORF">QYF61_026177</name>
</gene>
<name>A0AAN7MS63_MYCAM</name>
<dbReference type="Proteomes" id="UP001333110">
    <property type="component" value="Unassembled WGS sequence"/>
</dbReference>
<organism evidence="2 3">
    <name type="scientific">Mycteria americana</name>
    <name type="common">Wood stork</name>
    <dbReference type="NCBI Taxonomy" id="33587"/>
    <lineage>
        <taxon>Eukaryota</taxon>
        <taxon>Metazoa</taxon>
        <taxon>Chordata</taxon>
        <taxon>Craniata</taxon>
        <taxon>Vertebrata</taxon>
        <taxon>Euteleostomi</taxon>
        <taxon>Archelosauria</taxon>
        <taxon>Archosauria</taxon>
        <taxon>Dinosauria</taxon>
        <taxon>Saurischia</taxon>
        <taxon>Theropoda</taxon>
        <taxon>Coelurosauria</taxon>
        <taxon>Aves</taxon>
        <taxon>Neognathae</taxon>
        <taxon>Neoaves</taxon>
        <taxon>Aequornithes</taxon>
        <taxon>Ciconiiformes</taxon>
        <taxon>Ciconiidae</taxon>
        <taxon>Mycteria</taxon>
    </lineage>
</organism>
<keyword evidence="3" id="KW-1185">Reference proteome</keyword>
<dbReference type="EMBL" id="JAUNZN010000016">
    <property type="protein sequence ID" value="KAK4812039.1"/>
    <property type="molecule type" value="Genomic_DNA"/>
</dbReference>
<dbReference type="AlphaFoldDB" id="A0AAN7MS63"/>
<evidence type="ECO:0000256" key="1">
    <source>
        <dbReference type="SAM" id="MobiDB-lite"/>
    </source>
</evidence>
<sequence>MDGGAGPMRGPHAHGAMAARPMASGAEASAAQHVRVSGHENTGKARKTRSRSARGGAERPSSPRRRKRRREKGCAEPRPVPRRWRPEGAAGQPLPGRPGGEAGQGGAERAGSARRGWPPCHLPPRSPFPPQGRGGGGAPGLWHLREAGLPPPAPGGPPSGGSARARPLSEAAGTSRSPRYQKDNINCTAFVKRSICIGKDVPDQDLLAVFVSSSVTVTRTRRSVRTEK</sequence>
<evidence type="ECO:0000313" key="3">
    <source>
        <dbReference type="Proteomes" id="UP001333110"/>
    </source>
</evidence>
<feature type="compositionally biased region" description="Pro residues" evidence="1">
    <location>
        <begin position="120"/>
        <end position="130"/>
    </location>
</feature>
<feature type="compositionally biased region" description="Polar residues" evidence="1">
    <location>
        <begin position="172"/>
        <end position="183"/>
    </location>
</feature>
<protein>
    <submittedName>
        <fullName evidence="2">Uncharacterized protein</fullName>
    </submittedName>
</protein>
<feature type="compositionally biased region" description="Basic residues" evidence="1">
    <location>
        <begin position="62"/>
        <end position="71"/>
    </location>
</feature>